<feature type="region of interest" description="Disordered" evidence="2">
    <location>
        <begin position="357"/>
        <end position="560"/>
    </location>
</feature>
<dbReference type="GO" id="GO:0021503">
    <property type="term" value="P:neural fold bending"/>
    <property type="evidence" value="ECO:0007669"/>
    <property type="project" value="TreeGrafter"/>
</dbReference>
<feature type="compositionally biased region" description="Basic and acidic residues" evidence="2">
    <location>
        <begin position="743"/>
        <end position="756"/>
    </location>
</feature>
<dbReference type="Proteomes" id="UP000694396">
    <property type="component" value="Unplaced"/>
</dbReference>
<evidence type="ECO:0000313" key="3">
    <source>
        <dbReference type="Ensembl" id="ENSCRFP00000019581.1"/>
    </source>
</evidence>
<dbReference type="AlphaFoldDB" id="A0A8C3RCY6"/>
<accession>A0A8C3RCY6</accession>
<dbReference type="InterPro" id="IPR050719">
    <property type="entry name" value="Cortactin-Actin_Reg"/>
</dbReference>
<keyword evidence="1" id="KW-0175">Coiled coil</keyword>
<feature type="compositionally biased region" description="Low complexity" evidence="2">
    <location>
        <begin position="861"/>
        <end position="872"/>
    </location>
</feature>
<dbReference type="PANTHER" id="PTHR23166">
    <property type="entry name" value="FILAMIN/GPBP-INTERACTING PROTEIN"/>
    <property type="match status" value="1"/>
</dbReference>
<feature type="compositionally biased region" description="Basic and acidic residues" evidence="2">
    <location>
        <begin position="262"/>
        <end position="299"/>
    </location>
</feature>
<proteinExistence type="predicted"/>
<reference evidence="3" key="2">
    <citation type="submission" date="2025-09" db="UniProtKB">
        <authorList>
            <consortium name="Ensembl"/>
        </authorList>
    </citation>
    <scope>IDENTIFICATION</scope>
</reference>
<keyword evidence="4" id="KW-1185">Reference proteome</keyword>
<feature type="region of interest" description="Disordered" evidence="2">
    <location>
        <begin position="220"/>
        <end position="241"/>
    </location>
</feature>
<feature type="region of interest" description="Disordered" evidence="2">
    <location>
        <begin position="254"/>
        <end position="299"/>
    </location>
</feature>
<feature type="region of interest" description="Disordered" evidence="2">
    <location>
        <begin position="987"/>
        <end position="1117"/>
    </location>
</feature>
<feature type="compositionally biased region" description="Low complexity" evidence="2">
    <location>
        <begin position="591"/>
        <end position="605"/>
    </location>
</feature>
<feature type="region of interest" description="Disordered" evidence="2">
    <location>
        <begin position="856"/>
        <end position="900"/>
    </location>
</feature>
<feature type="compositionally biased region" description="Low complexity" evidence="2">
    <location>
        <begin position="230"/>
        <end position="241"/>
    </location>
</feature>
<feature type="compositionally biased region" description="Polar residues" evidence="2">
    <location>
        <begin position="416"/>
        <end position="435"/>
    </location>
</feature>
<reference evidence="3" key="1">
    <citation type="submission" date="2025-08" db="UniProtKB">
        <authorList>
            <consortium name="Ensembl"/>
        </authorList>
    </citation>
    <scope>IDENTIFICATION</scope>
</reference>
<organism evidence="3 4">
    <name type="scientific">Cyanoderma ruficeps</name>
    <name type="common">rufous-capped babbler</name>
    <dbReference type="NCBI Taxonomy" id="181631"/>
    <lineage>
        <taxon>Eukaryota</taxon>
        <taxon>Metazoa</taxon>
        <taxon>Chordata</taxon>
        <taxon>Craniata</taxon>
        <taxon>Vertebrata</taxon>
        <taxon>Euteleostomi</taxon>
        <taxon>Archelosauria</taxon>
        <taxon>Archosauria</taxon>
        <taxon>Dinosauria</taxon>
        <taxon>Saurischia</taxon>
        <taxon>Theropoda</taxon>
        <taxon>Coelurosauria</taxon>
        <taxon>Aves</taxon>
        <taxon>Neognathae</taxon>
        <taxon>Neoaves</taxon>
        <taxon>Telluraves</taxon>
        <taxon>Australaves</taxon>
        <taxon>Passeriformes</taxon>
        <taxon>Sylvioidea</taxon>
        <taxon>Timaliidae</taxon>
        <taxon>Cyanoderma</taxon>
    </lineage>
</organism>
<name>A0A8C3RCY6_9PASS</name>
<dbReference type="Ensembl" id="ENSCRFT00000020236.1">
    <property type="protein sequence ID" value="ENSCRFP00000019581.1"/>
    <property type="gene ID" value="ENSCRFG00000014668.1"/>
</dbReference>
<dbReference type="PANTHER" id="PTHR23166:SF7">
    <property type="entry name" value="LEUCINE ZIPPER PROTEIN 1"/>
    <property type="match status" value="1"/>
</dbReference>
<feature type="compositionally biased region" description="Basic and acidic residues" evidence="2">
    <location>
        <begin position="885"/>
        <end position="899"/>
    </location>
</feature>
<evidence type="ECO:0000256" key="1">
    <source>
        <dbReference type="ARBA" id="ARBA00023054"/>
    </source>
</evidence>
<evidence type="ECO:0000313" key="4">
    <source>
        <dbReference type="Proteomes" id="UP000694396"/>
    </source>
</evidence>
<feature type="compositionally biased region" description="Basic and acidic residues" evidence="2">
    <location>
        <begin position="406"/>
        <end position="415"/>
    </location>
</feature>
<feature type="compositionally biased region" description="Polar residues" evidence="2">
    <location>
        <begin position="988"/>
        <end position="1011"/>
    </location>
</feature>
<protein>
    <submittedName>
        <fullName evidence="3">Leucine zipper protein 1</fullName>
    </submittedName>
</protein>
<sequence length="1117" mass="124192">MAECTGYKETSNRHLRFKLQSLSRRLDELEEATKNLQKAEDELLDLQDKVIQAEGSNSSMLADIEALRKRVLKIEGKDEEIRKAEELCRLMKEKLEEEESLTRDLKSEIELLQKRMAELEKLEEAFSRSKNDCTQLCLSLNEEKNLTKKISTELEILRVKVKELESSEDRLDKTEQTLTAELEKLKSLALSFITERKHFNEREKQNEKIIQELTQKLEQNNKLNRADQTRNASNLLERSSNNLLDRNDMRIEDDLTSALPSKETRRKGSVDYLKHVENETRNKSENQKNKNQEDNKVKDLTQEIEKLKTQIKHFESLEEELKKVRAKNNDLQDSYLSEQNKNKLLTGQLEEIKMQIKKQKDLENGEVENEDTSFSSRGKHDRPKYRGVMTELTAAKHKPRELSPQQRRERARNRDFSISNDSYSHSGKQVPSPSLMSRKAGKASGASALSDTAVTDTRRLEEKSSVSTISSGQKEGGIVQNEGKRSKEQPSVLSRYPPAAQEQKSWKAPSKPVGDTGLRSKAEKASQALRGSCQNGADTRDEKSSKGESVGSLAEKLKSSQAEVNECLGDTQLVRGNHTSNGTASAHRYHVSSSVSVSDSAGSKVEAASTFAASHRQPSEGRAKRAVVSQEKEAADTSVESAKLSALTKRSHHSRSQEDILQILTGLDKEGTEQSSSAATDHVNVGLKTDSKTIQSNQEKFNSDEESGRGKKPTTQSDFETRKKVSSKQFSNSRGVFRASLFENDKKTVNDEDSTKCTKPSDASTGGLKSRRSFSPREALRSKAIIKPAIVEKDMKAIMGETVSEAESEKQKSTFKMVTNKMTSSITIFPSEPTAPRTAADTAAKERHVTTSNIRVASNEPSPSVTSSAPSPFEISINRSTLKSSETDRSGEAAPRSKAETVVSRSSIMLKTSELLERNSETPLETISWKSHGLSDSSETKHVTVRSSWRTRQGLHSLEDSQTKVEKSATFSATNLCRSSVDLLEGEGNSSKTDFLEQSSSRTSATANSWSAPELGSRRTKSNLSASELLTRRSYASDPTAAAAWQRPTLPDDSKDFVSSSRRKQYGSSEYLLQADTPGKRTASKVELQDPESSSPAPPGLQGEEQGAARACRTSRR</sequence>
<evidence type="ECO:0000256" key="2">
    <source>
        <dbReference type="SAM" id="MobiDB-lite"/>
    </source>
</evidence>
<feature type="region of interest" description="Disordered" evidence="2">
    <location>
        <begin position="573"/>
        <end position="778"/>
    </location>
</feature>